<name>A0ABU0F668_9PSEU</name>
<evidence type="ECO:0000256" key="3">
    <source>
        <dbReference type="ARBA" id="ARBA00022723"/>
    </source>
</evidence>
<keyword evidence="4" id="KW-0378">Hydrolase</keyword>
<dbReference type="PANTHER" id="PTHR42978">
    <property type="entry name" value="QUORUM-QUENCHING LACTONASE YTNP-RELATED-RELATED"/>
    <property type="match status" value="1"/>
</dbReference>
<dbReference type="SUPFAM" id="SSF56281">
    <property type="entry name" value="Metallo-hydrolase/oxidoreductase"/>
    <property type="match status" value="1"/>
</dbReference>
<evidence type="ECO:0000313" key="8">
    <source>
        <dbReference type="Proteomes" id="UP001229651"/>
    </source>
</evidence>
<dbReference type="Gene3D" id="3.60.15.10">
    <property type="entry name" value="Ribonuclease Z/Hydroxyacylglutathione hydrolase-like"/>
    <property type="match status" value="1"/>
</dbReference>
<comment type="caution">
    <text evidence="7">The sequence shown here is derived from an EMBL/GenBank/DDBJ whole genome shotgun (WGS) entry which is preliminary data.</text>
</comment>
<dbReference type="EMBL" id="JAUSUT010000001">
    <property type="protein sequence ID" value="MDQ0383022.1"/>
    <property type="molecule type" value="Genomic_DNA"/>
</dbReference>
<accession>A0ABU0F668</accession>
<sequence>MTRYRFLPLVQGFPGKSTEHGGLGWSSVTLLDGGGRLVLVDSGGFGMRSLLESRLDAHGIAPADVTDVLLSHAHYDHAANYPLFPRAAVWISAVELDWATSVGATFMPLPELYAADLATSQRTRRITADGEFLPGIEAFAVPGHTPGSLVFRAAGEHGPILFSGDAAKNRAELLSTEADMSLDPAASGASIRRIRALWRESPSTLLVPGHDVPLRWSGEQPHYDGERRAGIRAWFGTGLSDTTFFDLTTEGTR</sequence>
<evidence type="ECO:0000256" key="1">
    <source>
        <dbReference type="ARBA" id="ARBA00001947"/>
    </source>
</evidence>
<dbReference type="SMART" id="SM00849">
    <property type="entry name" value="Lactamase_B"/>
    <property type="match status" value="1"/>
</dbReference>
<keyword evidence="8" id="KW-1185">Reference proteome</keyword>
<dbReference type="InterPro" id="IPR036866">
    <property type="entry name" value="RibonucZ/Hydroxyglut_hydro"/>
</dbReference>
<reference evidence="7 8" key="1">
    <citation type="submission" date="2023-07" db="EMBL/GenBank/DDBJ databases">
        <title>Sequencing the genomes of 1000 actinobacteria strains.</title>
        <authorList>
            <person name="Klenk H.-P."/>
        </authorList>
    </citation>
    <scope>NUCLEOTIDE SEQUENCE [LARGE SCALE GENOMIC DNA]</scope>
    <source>
        <strain evidence="7 8">DSM 45805</strain>
    </source>
</reference>
<evidence type="ECO:0000256" key="2">
    <source>
        <dbReference type="ARBA" id="ARBA00007749"/>
    </source>
</evidence>
<feature type="domain" description="Metallo-beta-lactamase" evidence="6">
    <location>
        <begin position="25"/>
        <end position="210"/>
    </location>
</feature>
<protein>
    <submittedName>
        <fullName evidence="7">Glyoxylase-like metal-dependent hydrolase (Beta-lactamase superfamily II)</fullName>
    </submittedName>
</protein>
<proteinExistence type="inferred from homology"/>
<dbReference type="RefSeq" id="WP_306998700.1">
    <property type="nucleotide sequence ID" value="NZ_JAUSUT010000001.1"/>
</dbReference>
<evidence type="ECO:0000259" key="6">
    <source>
        <dbReference type="SMART" id="SM00849"/>
    </source>
</evidence>
<dbReference type="Pfam" id="PF00753">
    <property type="entry name" value="Lactamase_B"/>
    <property type="match status" value="1"/>
</dbReference>
<evidence type="ECO:0000256" key="5">
    <source>
        <dbReference type="ARBA" id="ARBA00022833"/>
    </source>
</evidence>
<dbReference type="Proteomes" id="UP001229651">
    <property type="component" value="Unassembled WGS sequence"/>
</dbReference>
<dbReference type="InterPro" id="IPR051013">
    <property type="entry name" value="MBL_superfamily_lactonases"/>
</dbReference>
<dbReference type="PANTHER" id="PTHR42978:SF2">
    <property type="entry name" value="102 KBASES UNSTABLE REGION: FROM 1 TO 119443"/>
    <property type="match status" value="1"/>
</dbReference>
<gene>
    <name evidence="7" type="ORF">FB470_007016</name>
</gene>
<keyword evidence="5" id="KW-0862">Zinc</keyword>
<comment type="cofactor">
    <cofactor evidence="1">
        <name>Zn(2+)</name>
        <dbReference type="ChEBI" id="CHEBI:29105"/>
    </cofactor>
</comment>
<dbReference type="InterPro" id="IPR001279">
    <property type="entry name" value="Metallo-B-lactamas"/>
</dbReference>
<keyword evidence="3" id="KW-0479">Metal-binding</keyword>
<evidence type="ECO:0000313" key="7">
    <source>
        <dbReference type="EMBL" id="MDQ0383022.1"/>
    </source>
</evidence>
<comment type="similarity">
    <text evidence="2">Belongs to the metallo-beta-lactamase superfamily.</text>
</comment>
<evidence type="ECO:0000256" key="4">
    <source>
        <dbReference type="ARBA" id="ARBA00022801"/>
    </source>
</evidence>
<organism evidence="7 8">
    <name type="scientific">Amycolatopsis thermophila</name>
    <dbReference type="NCBI Taxonomy" id="206084"/>
    <lineage>
        <taxon>Bacteria</taxon>
        <taxon>Bacillati</taxon>
        <taxon>Actinomycetota</taxon>
        <taxon>Actinomycetes</taxon>
        <taxon>Pseudonocardiales</taxon>
        <taxon>Pseudonocardiaceae</taxon>
        <taxon>Amycolatopsis</taxon>
    </lineage>
</organism>